<gene>
    <name evidence="2" type="ORF">SORBI_3009G018700</name>
</gene>
<reference evidence="3" key="2">
    <citation type="journal article" date="2018" name="Plant J.">
        <title>The Sorghum bicolor reference genome: improved assembly, gene annotations, a transcriptome atlas, and signatures of genome organization.</title>
        <authorList>
            <person name="McCormick R.F."/>
            <person name="Truong S.K."/>
            <person name="Sreedasyam A."/>
            <person name="Jenkins J."/>
            <person name="Shu S."/>
            <person name="Sims D."/>
            <person name="Kennedy M."/>
            <person name="Amirebrahimi M."/>
            <person name="Weers B.D."/>
            <person name="McKinley B."/>
            <person name="Mattison A."/>
            <person name="Morishige D.T."/>
            <person name="Grimwood J."/>
            <person name="Schmutz J."/>
            <person name="Mullet J.E."/>
        </authorList>
    </citation>
    <scope>NUCLEOTIDE SEQUENCE [LARGE SCALE GENOMIC DNA]</scope>
    <source>
        <strain evidence="3">cv. BTx623</strain>
    </source>
</reference>
<evidence type="ECO:0000313" key="3">
    <source>
        <dbReference type="Proteomes" id="UP000000768"/>
    </source>
</evidence>
<name>A0A1B6P5Z9_SORBI</name>
<feature type="compositionally biased region" description="Basic and acidic residues" evidence="1">
    <location>
        <begin position="24"/>
        <end position="39"/>
    </location>
</feature>
<dbReference type="Gramene" id="KXG21127">
    <property type="protein sequence ID" value="KXG21127"/>
    <property type="gene ID" value="SORBI_3009G018700"/>
</dbReference>
<dbReference type="Proteomes" id="UP000000768">
    <property type="component" value="Chromosome 9"/>
</dbReference>
<accession>A0A1B6P5Z9</accession>
<reference evidence="2 3" key="1">
    <citation type="journal article" date="2009" name="Nature">
        <title>The Sorghum bicolor genome and the diversification of grasses.</title>
        <authorList>
            <person name="Paterson A.H."/>
            <person name="Bowers J.E."/>
            <person name="Bruggmann R."/>
            <person name="Dubchak I."/>
            <person name="Grimwood J."/>
            <person name="Gundlach H."/>
            <person name="Haberer G."/>
            <person name="Hellsten U."/>
            <person name="Mitros T."/>
            <person name="Poliakov A."/>
            <person name="Schmutz J."/>
            <person name="Spannagl M."/>
            <person name="Tang H."/>
            <person name="Wang X."/>
            <person name="Wicker T."/>
            <person name="Bharti A.K."/>
            <person name="Chapman J."/>
            <person name="Feltus F.A."/>
            <person name="Gowik U."/>
            <person name="Grigoriev I.V."/>
            <person name="Lyons E."/>
            <person name="Maher C.A."/>
            <person name="Martis M."/>
            <person name="Narechania A."/>
            <person name="Otillar R.P."/>
            <person name="Penning B.W."/>
            <person name="Salamov A.A."/>
            <person name="Wang Y."/>
            <person name="Zhang L."/>
            <person name="Carpita N.C."/>
            <person name="Freeling M."/>
            <person name="Gingle A.R."/>
            <person name="Hash C.T."/>
            <person name="Keller B."/>
            <person name="Klein P."/>
            <person name="Kresovich S."/>
            <person name="McCann M.C."/>
            <person name="Ming R."/>
            <person name="Peterson D.G."/>
            <person name="Mehboob-ur-Rahman"/>
            <person name="Ware D."/>
            <person name="Westhoff P."/>
            <person name="Mayer K.F."/>
            <person name="Messing J."/>
            <person name="Rokhsar D.S."/>
        </authorList>
    </citation>
    <scope>NUCLEOTIDE SEQUENCE [LARGE SCALE GENOMIC DNA]</scope>
    <source>
        <strain evidence="3">cv. BTx623</strain>
    </source>
</reference>
<dbReference type="EMBL" id="CM000768">
    <property type="protein sequence ID" value="KXG21127.1"/>
    <property type="molecule type" value="Genomic_DNA"/>
</dbReference>
<sequence length="81" mass="8623">MTTPDRRPTSSDATHRRGVAASRAPHDTDVSPEPREDAGLHCSPAASLAARRRAAQPRSIDLAVPGGVQGQSIAHCQRQPY</sequence>
<protein>
    <submittedName>
        <fullName evidence="2">Uncharacterized protein</fullName>
    </submittedName>
</protein>
<keyword evidence="3" id="KW-1185">Reference proteome</keyword>
<dbReference type="AlphaFoldDB" id="A0A1B6P5Z9"/>
<evidence type="ECO:0000256" key="1">
    <source>
        <dbReference type="SAM" id="MobiDB-lite"/>
    </source>
</evidence>
<feature type="region of interest" description="Disordered" evidence="1">
    <location>
        <begin position="1"/>
        <end position="40"/>
    </location>
</feature>
<feature type="compositionally biased region" description="Basic and acidic residues" evidence="1">
    <location>
        <begin position="1"/>
        <end position="15"/>
    </location>
</feature>
<proteinExistence type="predicted"/>
<evidence type="ECO:0000313" key="2">
    <source>
        <dbReference type="EMBL" id="KXG21127.1"/>
    </source>
</evidence>
<dbReference type="InParanoid" id="A0A1B6P5Z9"/>
<organism evidence="2 3">
    <name type="scientific">Sorghum bicolor</name>
    <name type="common">Sorghum</name>
    <name type="synonym">Sorghum vulgare</name>
    <dbReference type="NCBI Taxonomy" id="4558"/>
    <lineage>
        <taxon>Eukaryota</taxon>
        <taxon>Viridiplantae</taxon>
        <taxon>Streptophyta</taxon>
        <taxon>Embryophyta</taxon>
        <taxon>Tracheophyta</taxon>
        <taxon>Spermatophyta</taxon>
        <taxon>Magnoliopsida</taxon>
        <taxon>Liliopsida</taxon>
        <taxon>Poales</taxon>
        <taxon>Poaceae</taxon>
        <taxon>PACMAD clade</taxon>
        <taxon>Panicoideae</taxon>
        <taxon>Andropogonodae</taxon>
        <taxon>Andropogoneae</taxon>
        <taxon>Sorghinae</taxon>
        <taxon>Sorghum</taxon>
    </lineage>
</organism>